<accession>A0AAJ0AHK4</accession>
<keyword evidence="2" id="KW-0539">Nucleus</keyword>
<dbReference type="GO" id="GO:0005634">
    <property type="term" value="C:nucleus"/>
    <property type="evidence" value="ECO:0007669"/>
    <property type="project" value="UniProtKB-SubCell"/>
</dbReference>
<dbReference type="GO" id="GO:0008270">
    <property type="term" value="F:zinc ion binding"/>
    <property type="evidence" value="ECO:0007669"/>
    <property type="project" value="InterPro"/>
</dbReference>
<dbReference type="PROSITE" id="PS00463">
    <property type="entry name" value="ZN2_CY6_FUNGAL_1"/>
    <property type="match status" value="1"/>
</dbReference>
<dbReference type="Gene3D" id="4.10.240.10">
    <property type="entry name" value="Zn(2)-C6 fungal-type DNA-binding domain"/>
    <property type="match status" value="1"/>
</dbReference>
<dbReference type="GO" id="GO:0000981">
    <property type="term" value="F:DNA-binding transcription factor activity, RNA polymerase II-specific"/>
    <property type="evidence" value="ECO:0007669"/>
    <property type="project" value="InterPro"/>
</dbReference>
<comment type="caution">
    <text evidence="4">The sequence shown here is derived from an EMBL/GenBank/DDBJ whole genome shotgun (WGS) entry which is preliminary data.</text>
</comment>
<evidence type="ECO:0000313" key="4">
    <source>
        <dbReference type="EMBL" id="KAK1674025.1"/>
    </source>
</evidence>
<dbReference type="PROSITE" id="PS50048">
    <property type="entry name" value="ZN2_CY6_FUNGAL_2"/>
    <property type="match status" value="1"/>
</dbReference>
<name>A0AAJ0AHK4_9PEZI</name>
<evidence type="ECO:0000256" key="2">
    <source>
        <dbReference type="ARBA" id="ARBA00023242"/>
    </source>
</evidence>
<organism evidence="4 5">
    <name type="scientific">Colletotrichum godetiae</name>
    <dbReference type="NCBI Taxonomy" id="1209918"/>
    <lineage>
        <taxon>Eukaryota</taxon>
        <taxon>Fungi</taxon>
        <taxon>Dikarya</taxon>
        <taxon>Ascomycota</taxon>
        <taxon>Pezizomycotina</taxon>
        <taxon>Sordariomycetes</taxon>
        <taxon>Hypocreomycetidae</taxon>
        <taxon>Glomerellales</taxon>
        <taxon>Glomerellaceae</taxon>
        <taxon>Colletotrichum</taxon>
        <taxon>Colletotrichum acutatum species complex</taxon>
    </lineage>
</organism>
<reference evidence="4" key="1">
    <citation type="submission" date="2021-06" db="EMBL/GenBank/DDBJ databases">
        <title>Comparative genomics, transcriptomics and evolutionary studies reveal genomic signatures of adaptation to plant cell wall in hemibiotrophic fungi.</title>
        <authorList>
            <consortium name="DOE Joint Genome Institute"/>
            <person name="Baroncelli R."/>
            <person name="Diaz J.F."/>
            <person name="Benocci T."/>
            <person name="Peng M."/>
            <person name="Battaglia E."/>
            <person name="Haridas S."/>
            <person name="Andreopoulos W."/>
            <person name="Labutti K."/>
            <person name="Pangilinan J."/>
            <person name="Floch G.L."/>
            <person name="Makela M.R."/>
            <person name="Henrissat B."/>
            <person name="Grigoriev I.V."/>
            <person name="Crouch J.A."/>
            <person name="De Vries R.P."/>
            <person name="Sukno S.A."/>
            <person name="Thon M.R."/>
        </authorList>
    </citation>
    <scope>NUCLEOTIDE SEQUENCE</scope>
    <source>
        <strain evidence="4">CBS 193.32</strain>
    </source>
</reference>
<protein>
    <submittedName>
        <fullName evidence="4">Fungal-specific transcription factor domain-containing protein</fullName>
    </submittedName>
</protein>
<dbReference type="AlphaFoldDB" id="A0AAJ0AHK4"/>
<evidence type="ECO:0000313" key="5">
    <source>
        <dbReference type="Proteomes" id="UP001224890"/>
    </source>
</evidence>
<dbReference type="InterPro" id="IPR021858">
    <property type="entry name" value="Fun_TF"/>
</dbReference>
<dbReference type="GO" id="GO:0000976">
    <property type="term" value="F:transcription cis-regulatory region binding"/>
    <property type="evidence" value="ECO:0007669"/>
    <property type="project" value="TreeGrafter"/>
</dbReference>
<gene>
    <name evidence="4" type="ORF">BDP55DRAFT_668849</name>
</gene>
<comment type="subcellular location">
    <subcellularLocation>
        <location evidence="1">Nucleus</location>
    </subcellularLocation>
</comment>
<proteinExistence type="predicted"/>
<feature type="domain" description="Zn(2)-C6 fungal-type" evidence="3">
    <location>
        <begin position="21"/>
        <end position="51"/>
    </location>
</feature>
<dbReference type="SMART" id="SM00066">
    <property type="entry name" value="GAL4"/>
    <property type="match status" value="1"/>
</dbReference>
<evidence type="ECO:0000256" key="1">
    <source>
        <dbReference type="ARBA" id="ARBA00004123"/>
    </source>
</evidence>
<dbReference type="GO" id="GO:0045944">
    <property type="term" value="P:positive regulation of transcription by RNA polymerase II"/>
    <property type="evidence" value="ECO:0007669"/>
    <property type="project" value="TreeGrafter"/>
</dbReference>
<keyword evidence="5" id="KW-1185">Reference proteome</keyword>
<dbReference type="CDD" id="cd00067">
    <property type="entry name" value="GAL4"/>
    <property type="match status" value="1"/>
</dbReference>
<dbReference type="Pfam" id="PF11951">
    <property type="entry name" value="Fungal_trans_2"/>
    <property type="match status" value="1"/>
</dbReference>
<dbReference type="GeneID" id="85459785"/>
<dbReference type="InterPro" id="IPR036864">
    <property type="entry name" value="Zn2-C6_fun-type_DNA-bd_sf"/>
</dbReference>
<dbReference type="PANTHER" id="PTHR37534">
    <property type="entry name" value="TRANSCRIPTIONAL ACTIVATOR PROTEIN UGA3"/>
    <property type="match status" value="1"/>
</dbReference>
<sequence>MSDPNSPARRRRGGDFRARSGCRTCRGRHVKCPEQHPICDHCQRLGLACQYEVKLSWQAASKWELLQLSFSRRHSSSSNIDGDAQEWMFLNSHAHDFEGTSAGVIIDMPVHETSTKLARKILSDKISRYSSSSPRFTLSPIGLHDKEAHLWHYFDQFIAPRCVVSCDKNPYRQIILRIAASSPDGPVMQAILAASAQQMQVLGHGESTVLIWDHRNRALELLRGHVFAYSEADVKTNAKRMLAQEIMASTMMMCFFEILHDCSDAWKVHANFGKSFLMNELVSNQAISSDSSELFDFAAAYFTYHDALASTAGTNPVTQDSTSSLCHLLYSKGSALESLSGCSRRQTSLLSEISDLTSHASCGAGGALQSDDDILERTNSWHQKRDAIERNLHLLKDTSVPSSSELSPKSAKEENSWLVSELKRLTCLLYFYARVDDSNPSDAHMIRLTGKILGLLPYTSLQTNTVLWPLFIVATLGVRSESDSDRKLILKRLHLLQQTRQLGNVRKARLIVENVWKARDIDSCNGKQGWAILEGRYDAISLA</sequence>
<dbReference type="Proteomes" id="UP001224890">
    <property type="component" value="Unassembled WGS sequence"/>
</dbReference>
<dbReference type="EMBL" id="JAHMHR010000028">
    <property type="protein sequence ID" value="KAK1674025.1"/>
    <property type="molecule type" value="Genomic_DNA"/>
</dbReference>
<evidence type="ECO:0000259" key="3">
    <source>
        <dbReference type="PROSITE" id="PS50048"/>
    </source>
</evidence>
<dbReference type="Pfam" id="PF00172">
    <property type="entry name" value="Zn_clus"/>
    <property type="match status" value="1"/>
</dbReference>
<dbReference type="SUPFAM" id="SSF57701">
    <property type="entry name" value="Zn2/Cys6 DNA-binding domain"/>
    <property type="match status" value="1"/>
</dbReference>
<dbReference type="RefSeq" id="XP_060428028.1">
    <property type="nucleotide sequence ID" value="XM_060575259.1"/>
</dbReference>
<dbReference type="InterPro" id="IPR001138">
    <property type="entry name" value="Zn2Cys6_DnaBD"/>
</dbReference>
<dbReference type="PANTHER" id="PTHR37534:SF49">
    <property type="entry name" value="LYSINE BIOSYNTHESIS REGULATORY PROTEIN LYS14"/>
    <property type="match status" value="1"/>
</dbReference>